<dbReference type="AlphaFoldDB" id="A0A834R7W9"/>
<evidence type="ECO:0000313" key="2">
    <source>
        <dbReference type="EMBL" id="KAF7491359.1"/>
    </source>
</evidence>
<reference evidence="3" key="3">
    <citation type="submission" date="2022-06" db="UniProtKB">
        <authorList>
            <consortium name="EnsemblMetazoa"/>
        </authorList>
    </citation>
    <scope>IDENTIFICATION</scope>
</reference>
<evidence type="ECO:0000313" key="3">
    <source>
        <dbReference type="EnsemblMetazoa" id="KAF7491359.1"/>
    </source>
</evidence>
<dbReference type="EnsemblMetazoa" id="SSS_5502s_mrna">
    <property type="protein sequence ID" value="KAF7491359.1"/>
    <property type="gene ID" value="SSS_5502"/>
</dbReference>
<keyword evidence="4" id="KW-1185">Reference proteome</keyword>
<name>A0A834R7W9_SARSC</name>
<organism evidence="2">
    <name type="scientific">Sarcoptes scabiei</name>
    <name type="common">Itch mite</name>
    <name type="synonym">Acarus scabiei</name>
    <dbReference type="NCBI Taxonomy" id="52283"/>
    <lineage>
        <taxon>Eukaryota</taxon>
        <taxon>Metazoa</taxon>
        <taxon>Ecdysozoa</taxon>
        <taxon>Arthropoda</taxon>
        <taxon>Chelicerata</taxon>
        <taxon>Arachnida</taxon>
        <taxon>Acari</taxon>
        <taxon>Acariformes</taxon>
        <taxon>Sarcoptiformes</taxon>
        <taxon>Astigmata</taxon>
        <taxon>Psoroptidia</taxon>
        <taxon>Sarcoptoidea</taxon>
        <taxon>Sarcoptidae</taxon>
        <taxon>Sarcoptinae</taxon>
        <taxon>Sarcoptes</taxon>
    </lineage>
</organism>
<accession>A0A834R7W9</accession>
<reference evidence="4" key="1">
    <citation type="journal article" date="2020" name="PLoS Negl. Trop. Dis.">
        <title>High-quality nuclear genome for Sarcoptes scabiei-A critical resource for a neglected parasite.</title>
        <authorList>
            <person name="Korhonen P.K."/>
            <person name="Gasser R.B."/>
            <person name="Ma G."/>
            <person name="Wang T."/>
            <person name="Stroehlein A.J."/>
            <person name="Young N.D."/>
            <person name="Ang C.S."/>
            <person name="Fernando D.D."/>
            <person name="Lu H.C."/>
            <person name="Taylor S."/>
            <person name="Reynolds S.L."/>
            <person name="Mofiz E."/>
            <person name="Najaraj S.H."/>
            <person name="Gowda H."/>
            <person name="Madugundu A."/>
            <person name="Renuse S."/>
            <person name="Holt D."/>
            <person name="Pandey A."/>
            <person name="Papenfuss A.T."/>
            <person name="Fischer K."/>
        </authorList>
    </citation>
    <scope>NUCLEOTIDE SEQUENCE [LARGE SCALE GENOMIC DNA]</scope>
</reference>
<evidence type="ECO:0000313" key="4">
    <source>
        <dbReference type="Proteomes" id="UP000070412"/>
    </source>
</evidence>
<evidence type="ECO:0000256" key="1">
    <source>
        <dbReference type="SAM" id="MobiDB-lite"/>
    </source>
</evidence>
<protein>
    <submittedName>
        <fullName evidence="2 3">Uncharacterized protein</fullName>
    </submittedName>
</protein>
<proteinExistence type="predicted"/>
<sequence>MDKHRGSNSIIHQTTSIHPSSEKLKELRLKFGIVTSEKHGNHYRDPLIEKINFIDNNDNRNNSIKSNEKKLVPNARQKKLIEVLQEIRLRIDQLSKLEKKITQVPKQQTLSRFRSDYLADNQLQIINSNPFWQSIEDQNLHLKRIEDKLDGLINVINLIKNLQLLQKYDHKSAHDASRQYKRHFQIQKKSDFSMLSKSQHSIDSIRSECNIPIEGIDNDKDQTPIRSETSEIIETTKGYKSFDKNTINRSNGDVFALENLSYPKHSVLFSNDRNLFEIENSILENRNILNQKVVLKKNSLDFSYTKSRNIISRNRVVFSDVQQKSKISLDMNRLYSKRGLGCNEDSIMNNSISYGGLSDSCLFQSKRSIEIYGLNNLDNTIDTKQYLHKYQLLINEKFDSENLHIEKSDVAEHPGSRLNLNNSHSKTKNETNGFISKPSSPFDRHRELRVNEENRLLNLDLIRSLPKLR</sequence>
<feature type="compositionally biased region" description="Polar residues" evidence="1">
    <location>
        <begin position="418"/>
        <end position="439"/>
    </location>
</feature>
<feature type="region of interest" description="Disordered" evidence="1">
    <location>
        <begin position="409"/>
        <end position="442"/>
    </location>
</feature>
<reference evidence="2" key="2">
    <citation type="submission" date="2020-01" db="EMBL/GenBank/DDBJ databases">
        <authorList>
            <person name="Korhonen P.K.K."/>
            <person name="Guangxu M.G."/>
            <person name="Wang T.W."/>
            <person name="Stroehlein A.J.S."/>
            <person name="Young N.D."/>
            <person name="Ang C.-S.A."/>
            <person name="Fernando D.W.F."/>
            <person name="Lu H.L."/>
            <person name="Taylor S.T."/>
            <person name="Ehtesham M.E.M."/>
            <person name="Najaraj S.H.N."/>
            <person name="Harsha G.H.G."/>
            <person name="Madugundu A.M."/>
            <person name="Renuse S.R."/>
            <person name="Holt D.H."/>
            <person name="Pandey A.P."/>
            <person name="Papenfuss A.P."/>
            <person name="Gasser R.B.G."/>
            <person name="Fischer K.F."/>
        </authorList>
    </citation>
    <scope>NUCLEOTIDE SEQUENCE</scope>
    <source>
        <strain evidence="2">SSS_KF_BRIS2020</strain>
    </source>
</reference>
<dbReference type="Proteomes" id="UP000070412">
    <property type="component" value="Unassembled WGS sequence"/>
</dbReference>
<dbReference type="EMBL" id="WVUK01000060">
    <property type="protein sequence ID" value="KAF7491359.1"/>
    <property type="molecule type" value="Genomic_DNA"/>
</dbReference>
<gene>
    <name evidence="2" type="ORF">SSS_5502</name>
</gene>